<keyword evidence="7" id="KW-1185">Reference proteome</keyword>
<comment type="similarity">
    <text evidence="3">Belongs to the iron/ascorbate-dependent oxidoreductase family.</text>
</comment>
<evidence type="ECO:0000256" key="2">
    <source>
        <dbReference type="ARBA" id="ARBA00023004"/>
    </source>
</evidence>
<feature type="compositionally biased region" description="Polar residues" evidence="4">
    <location>
        <begin position="1"/>
        <end position="21"/>
    </location>
</feature>
<dbReference type="InterPro" id="IPR050231">
    <property type="entry name" value="Iron_ascorbate_oxido_reductase"/>
</dbReference>
<dbReference type="InterPro" id="IPR027443">
    <property type="entry name" value="IPNS-like_sf"/>
</dbReference>
<dbReference type="GO" id="GO:0016707">
    <property type="term" value="F:gibberellin 3-beta-dioxygenase activity"/>
    <property type="evidence" value="ECO:0007669"/>
    <property type="project" value="UniProtKB-EC"/>
</dbReference>
<dbReference type="Pfam" id="PF14226">
    <property type="entry name" value="DIOX_N"/>
    <property type="match status" value="1"/>
</dbReference>
<sequence>MATTVFTSVETHGENQNTKTLPINLPLDFSSIQSLPESHAWPESNNDDQIENNNDGSSSLALPIIDLNDPNAMEQIGHACEEWGAFQLKNHGIPKSVIEELEMQTKRLFDLPKEQKMKALRTPDYPTGYGTFWMTPLFQQHMWQEGFTIFGSSEDDAKKIWPHDYQSFCDATKKFQDESKVLVEKLIHLSFKYLGISEEEEENWIGPKNHAGAIQLNSYPICPKPENAMGITPHTDTSTFTLLHQSQISGLQIFEDGSGWLTVPLVPNTVVINTGDVLHILSNARFKSALHRVTVNSIKHRYSMVYFYKPIMDHVISPLVSNNAHDDPRFRALTYKEYADIKGKNFNKALSFISVKQD</sequence>
<dbReference type="EMBL" id="JASCZI010271897">
    <property type="protein sequence ID" value="MED6217058.1"/>
    <property type="molecule type" value="Genomic_DNA"/>
</dbReference>
<evidence type="ECO:0000256" key="3">
    <source>
        <dbReference type="RuleBase" id="RU003682"/>
    </source>
</evidence>
<name>A0ABU6Z8C2_9FABA</name>
<dbReference type="EC" id="1.14.11.15" evidence="6"/>
<dbReference type="InterPro" id="IPR026992">
    <property type="entry name" value="DIOX_N"/>
</dbReference>
<feature type="region of interest" description="Disordered" evidence="4">
    <location>
        <begin position="37"/>
        <end position="57"/>
    </location>
</feature>
<protein>
    <submittedName>
        <fullName evidence="6">Iron ascorbate-dependent oxidoreductase</fullName>
        <ecNumber evidence="6">1.14.11.15</ecNumber>
    </submittedName>
</protein>
<comment type="caution">
    <text evidence="6">The sequence shown here is derived from an EMBL/GenBank/DDBJ whole genome shotgun (WGS) entry which is preliminary data.</text>
</comment>
<organism evidence="6 7">
    <name type="scientific">Stylosanthes scabra</name>
    <dbReference type="NCBI Taxonomy" id="79078"/>
    <lineage>
        <taxon>Eukaryota</taxon>
        <taxon>Viridiplantae</taxon>
        <taxon>Streptophyta</taxon>
        <taxon>Embryophyta</taxon>
        <taxon>Tracheophyta</taxon>
        <taxon>Spermatophyta</taxon>
        <taxon>Magnoliopsida</taxon>
        <taxon>eudicotyledons</taxon>
        <taxon>Gunneridae</taxon>
        <taxon>Pentapetalae</taxon>
        <taxon>rosids</taxon>
        <taxon>fabids</taxon>
        <taxon>Fabales</taxon>
        <taxon>Fabaceae</taxon>
        <taxon>Papilionoideae</taxon>
        <taxon>50 kb inversion clade</taxon>
        <taxon>dalbergioids sensu lato</taxon>
        <taxon>Dalbergieae</taxon>
        <taxon>Pterocarpus clade</taxon>
        <taxon>Stylosanthes</taxon>
    </lineage>
</organism>
<keyword evidence="3 6" id="KW-0560">Oxidoreductase</keyword>
<feature type="region of interest" description="Disordered" evidence="4">
    <location>
        <begin position="1"/>
        <end position="22"/>
    </location>
</feature>
<dbReference type="Proteomes" id="UP001341840">
    <property type="component" value="Unassembled WGS sequence"/>
</dbReference>
<dbReference type="SUPFAM" id="SSF51197">
    <property type="entry name" value="Clavaminate synthase-like"/>
    <property type="match status" value="1"/>
</dbReference>
<accession>A0ABU6Z8C2</accession>
<dbReference type="InterPro" id="IPR044861">
    <property type="entry name" value="IPNS-like_FE2OG_OXY"/>
</dbReference>
<dbReference type="Gene3D" id="2.60.120.330">
    <property type="entry name" value="B-lactam Antibiotic, Isopenicillin N Synthase, Chain"/>
    <property type="match status" value="1"/>
</dbReference>
<gene>
    <name evidence="6" type="primary">GA3ox4_3</name>
    <name evidence="6" type="ORF">PIB30_014042</name>
</gene>
<keyword evidence="2 3" id="KW-0408">Iron</keyword>
<evidence type="ECO:0000259" key="5">
    <source>
        <dbReference type="PROSITE" id="PS51471"/>
    </source>
</evidence>
<evidence type="ECO:0000256" key="4">
    <source>
        <dbReference type="SAM" id="MobiDB-lite"/>
    </source>
</evidence>
<keyword evidence="1 3" id="KW-0479">Metal-binding</keyword>
<proteinExistence type="inferred from homology"/>
<feature type="domain" description="Fe2OG dioxygenase" evidence="5">
    <location>
        <begin position="207"/>
        <end position="310"/>
    </location>
</feature>
<evidence type="ECO:0000313" key="6">
    <source>
        <dbReference type="EMBL" id="MED6217058.1"/>
    </source>
</evidence>
<reference evidence="6 7" key="1">
    <citation type="journal article" date="2023" name="Plants (Basel)">
        <title>Bridging the Gap: Combining Genomics and Transcriptomics Approaches to Understand Stylosanthes scabra, an Orphan Legume from the Brazilian Caatinga.</title>
        <authorList>
            <person name="Ferreira-Neto J.R.C."/>
            <person name="da Silva M.D."/>
            <person name="Binneck E."/>
            <person name="de Melo N.F."/>
            <person name="da Silva R.H."/>
            <person name="de Melo A.L.T.M."/>
            <person name="Pandolfi V."/>
            <person name="Bustamante F.O."/>
            <person name="Brasileiro-Vidal A.C."/>
            <person name="Benko-Iseppon A.M."/>
        </authorList>
    </citation>
    <scope>NUCLEOTIDE SEQUENCE [LARGE SCALE GENOMIC DNA]</scope>
    <source>
        <tissue evidence="6">Leaves</tissue>
    </source>
</reference>
<dbReference type="PANTHER" id="PTHR47990">
    <property type="entry name" value="2-OXOGLUTARATE (2OG) AND FE(II)-DEPENDENT OXYGENASE SUPERFAMILY PROTEIN-RELATED"/>
    <property type="match status" value="1"/>
</dbReference>
<evidence type="ECO:0000313" key="7">
    <source>
        <dbReference type="Proteomes" id="UP001341840"/>
    </source>
</evidence>
<evidence type="ECO:0000256" key="1">
    <source>
        <dbReference type="ARBA" id="ARBA00022723"/>
    </source>
</evidence>
<dbReference type="Pfam" id="PF03171">
    <property type="entry name" value="2OG-FeII_Oxy"/>
    <property type="match status" value="1"/>
</dbReference>
<dbReference type="InterPro" id="IPR005123">
    <property type="entry name" value="Oxoglu/Fe-dep_dioxygenase_dom"/>
</dbReference>
<dbReference type="PROSITE" id="PS51471">
    <property type="entry name" value="FE2OG_OXY"/>
    <property type="match status" value="1"/>
</dbReference>